<dbReference type="InterPro" id="IPR016155">
    <property type="entry name" value="Mopterin_synth/thiamin_S_b"/>
</dbReference>
<dbReference type="Proteomes" id="UP000602395">
    <property type="component" value="Unassembled WGS sequence"/>
</dbReference>
<evidence type="ECO:0000313" key="1">
    <source>
        <dbReference type="EMBL" id="MBD1321440.1"/>
    </source>
</evidence>
<dbReference type="InterPro" id="IPR012675">
    <property type="entry name" value="Beta-grasp_dom_sf"/>
</dbReference>
<dbReference type="Gene3D" id="3.10.20.30">
    <property type="match status" value="1"/>
</dbReference>
<accession>A0ABR7WF75</accession>
<dbReference type="EMBL" id="JACWMS010000003">
    <property type="protein sequence ID" value="MBD1321440.1"/>
    <property type="molecule type" value="Genomic_DNA"/>
</dbReference>
<name>A0ABR7WF75_9ACTN</name>
<protein>
    <submittedName>
        <fullName evidence="1">MoaD/ThiS family protein</fullName>
    </submittedName>
</protein>
<sequence length="82" mass="8632">MELTVRYFAAARAAAGSDTVVIDVDADTTLADLESILSADNPDLRRVLARCSYLRDSVALCDRSVTLGTCAIVDVLPPFAGG</sequence>
<evidence type="ECO:0000313" key="2">
    <source>
        <dbReference type="Proteomes" id="UP000602395"/>
    </source>
</evidence>
<keyword evidence="2" id="KW-1185">Reference proteome</keyword>
<comment type="caution">
    <text evidence="1">The sequence shown here is derived from an EMBL/GenBank/DDBJ whole genome shotgun (WGS) entry which is preliminary data.</text>
</comment>
<reference evidence="1 2" key="1">
    <citation type="submission" date="2020-09" db="EMBL/GenBank/DDBJ databases">
        <title>Novel species in genus Gordonia.</title>
        <authorList>
            <person name="Zhang G."/>
        </authorList>
    </citation>
    <scope>NUCLEOTIDE SEQUENCE [LARGE SCALE GENOMIC DNA]</scope>
    <source>
        <strain evidence="1 2">ON-33</strain>
    </source>
</reference>
<dbReference type="SUPFAM" id="SSF54285">
    <property type="entry name" value="MoaD/ThiS"/>
    <property type="match status" value="1"/>
</dbReference>
<gene>
    <name evidence="1" type="ORF">IDF66_17775</name>
</gene>
<dbReference type="RefSeq" id="WP_164307165.1">
    <property type="nucleotide sequence ID" value="NZ_BAABAD010000005.1"/>
</dbReference>
<organism evidence="1 2">
    <name type="scientific">Gordonia hankookensis</name>
    <dbReference type="NCBI Taxonomy" id="589403"/>
    <lineage>
        <taxon>Bacteria</taxon>
        <taxon>Bacillati</taxon>
        <taxon>Actinomycetota</taxon>
        <taxon>Actinomycetes</taxon>
        <taxon>Mycobacteriales</taxon>
        <taxon>Gordoniaceae</taxon>
        <taxon>Gordonia</taxon>
    </lineage>
</organism>
<proteinExistence type="predicted"/>